<evidence type="ECO:0000313" key="3">
    <source>
        <dbReference type="Proteomes" id="UP001417504"/>
    </source>
</evidence>
<gene>
    <name evidence="2" type="ORF">Sjap_024330</name>
</gene>
<comment type="caution">
    <text evidence="2">The sequence shown here is derived from an EMBL/GenBank/DDBJ whole genome shotgun (WGS) entry which is preliminary data.</text>
</comment>
<dbReference type="EMBL" id="JBBNAE010000010">
    <property type="protein sequence ID" value="KAK9091153.1"/>
    <property type="molecule type" value="Genomic_DNA"/>
</dbReference>
<evidence type="ECO:0000313" key="2">
    <source>
        <dbReference type="EMBL" id="KAK9091153.1"/>
    </source>
</evidence>
<name>A0AAP0HJR9_9MAGN</name>
<organism evidence="2 3">
    <name type="scientific">Stephania japonica</name>
    <dbReference type="NCBI Taxonomy" id="461633"/>
    <lineage>
        <taxon>Eukaryota</taxon>
        <taxon>Viridiplantae</taxon>
        <taxon>Streptophyta</taxon>
        <taxon>Embryophyta</taxon>
        <taxon>Tracheophyta</taxon>
        <taxon>Spermatophyta</taxon>
        <taxon>Magnoliopsida</taxon>
        <taxon>Ranunculales</taxon>
        <taxon>Menispermaceae</taxon>
        <taxon>Menispermoideae</taxon>
        <taxon>Cissampelideae</taxon>
        <taxon>Stephania</taxon>
    </lineage>
</organism>
<dbReference type="Proteomes" id="UP001417504">
    <property type="component" value="Unassembled WGS sequence"/>
</dbReference>
<feature type="region of interest" description="Disordered" evidence="1">
    <location>
        <begin position="1"/>
        <end position="37"/>
    </location>
</feature>
<proteinExistence type="predicted"/>
<evidence type="ECO:0000256" key="1">
    <source>
        <dbReference type="SAM" id="MobiDB-lite"/>
    </source>
</evidence>
<keyword evidence="3" id="KW-1185">Reference proteome</keyword>
<protein>
    <submittedName>
        <fullName evidence="2">Uncharacterized protein</fullName>
    </submittedName>
</protein>
<sequence>MGSDPLVLTASRRHNASQSLFRPPLPVANGDGGGDEKERTWPHNYRTPALACLTTRNPASQLARQDNAGMAPSTHHHLPPLFPRSLASLLDPVHHSPPPPASFHYNTRLPSEEFRAVFADRPNNVVVKVKFKKHQEIKMVRGGTGVACIGNSHHQAYALSEFNTSKIRERMSETLLLMGVSRSEILEHSERVKT</sequence>
<dbReference type="AlphaFoldDB" id="A0AAP0HJR9"/>
<reference evidence="2 3" key="1">
    <citation type="submission" date="2024-01" db="EMBL/GenBank/DDBJ databases">
        <title>Genome assemblies of Stephania.</title>
        <authorList>
            <person name="Yang L."/>
        </authorList>
    </citation>
    <scope>NUCLEOTIDE SEQUENCE [LARGE SCALE GENOMIC DNA]</scope>
    <source>
        <strain evidence="2">QJT</strain>
        <tissue evidence="2">Leaf</tissue>
    </source>
</reference>
<accession>A0AAP0HJR9</accession>